<gene>
    <name evidence="2" type="ORF">N332_14640</name>
</gene>
<sequence length="145" mass="16924">GMMLIKAPFSTTDLEVWKRVTRDYRSDPVSVTKHFQFIVKQHNPDWNNIQLLLECMTETETELILKTAGELAEEYYKTTGEDVKEYLTQQDPRWDANRSAREEKLQAYQGWISKGMERAILKTINWSALYTIKQGPSESPSDFLD</sequence>
<organism evidence="2 3">
    <name type="scientific">Mesitornis unicolor</name>
    <name type="common">brown roatelo</name>
    <dbReference type="NCBI Taxonomy" id="54374"/>
    <lineage>
        <taxon>Eukaryota</taxon>
        <taxon>Metazoa</taxon>
        <taxon>Chordata</taxon>
        <taxon>Craniata</taxon>
        <taxon>Vertebrata</taxon>
        <taxon>Euteleostomi</taxon>
        <taxon>Archelosauria</taxon>
        <taxon>Archosauria</taxon>
        <taxon>Dinosauria</taxon>
        <taxon>Saurischia</taxon>
        <taxon>Theropoda</taxon>
        <taxon>Coelurosauria</taxon>
        <taxon>Aves</taxon>
        <taxon>Neognathae</taxon>
        <taxon>Neoaves</taxon>
        <taxon>Columbimorphae</taxon>
        <taxon>Mesitornithiformes</taxon>
        <taxon>Mesitornithidae</taxon>
        <taxon>Mesitornis</taxon>
    </lineage>
</organism>
<dbReference type="Proteomes" id="UP000053369">
    <property type="component" value="Unassembled WGS sequence"/>
</dbReference>
<dbReference type="GO" id="GO:0019068">
    <property type="term" value="P:virion assembly"/>
    <property type="evidence" value="ECO:0007669"/>
    <property type="project" value="InterPro"/>
</dbReference>
<dbReference type="EMBL" id="KK822279">
    <property type="protein sequence ID" value="KFQ40559.1"/>
    <property type="molecule type" value="Genomic_DNA"/>
</dbReference>
<name>A0A091RNL8_9AVES</name>
<dbReference type="SUPFAM" id="SSF47943">
    <property type="entry name" value="Retrovirus capsid protein, N-terminal core domain"/>
    <property type="match status" value="1"/>
</dbReference>
<keyword evidence="3" id="KW-1185">Reference proteome</keyword>
<dbReference type="InterPro" id="IPR050462">
    <property type="entry name" value="Retroviral_Gag-Pol_poly"/>
</dbReference>
<dbReference type="Gene3D" id="1.10.375.10">
    <property type="entry name" value="Human Immunodeficiency Virus Type 1 Capsid Protein"/>
    <property type="match status" value="1"/>
</dbReference>
<feature type="domain" description="Core shell protein Gag P30" evidence="1">
    <location>
        <begin position="13"/>
        <end position="145"/>
    </location>
</feature>
<dbReference type="AlphaFoldDB" id="A0A091RNL8"/>
<dbReference type="InterPro" id="IPR003036">
    <property type="entry name" value="Gag_P30"/>
</dbReference>
<dbReference type="InterPro" id="IPR008919">
    <property type="entry name" value="Retrov_capsid_N"/>
</dbReference>
<evidence type="ECO:0000313" key="3">
    <source>
        <dbReference type="Proteomes" id="UP000053369"/>
    </source>
</evidence>
<accession>A0A091RNL8</accession>
<dbReference type="Pfam" id="PF02093">
    <property type="entry name" value="Gag_p30"/>
    <property type="match status" value="1"/>
</dbReference>
<feature type="non-terminal residue" evidence="2">
    <location>
        <position position="145"/>
    </location>
</feature>
<evidence type="ECO:0000259" key="1">
    <source>
        <dbReference type="Pfam" id="PF02093"/>
    </source>
</evidence>
<evidence type="ECO:0000313" key="2">
    <source>
        <dbReference type="EMBL" id="KFQ40559.1"/>
    </source>
</evidence>
<dbReference type="PANTHER" id="PTHR33166">
    <property type="entry name" value="GAG_P30 DOMAIN-CONTAINING PROTEIN"/>
    <property type="match status" value="1"/>
</dbReference>
<protein>
    <recommendedName>
        <fullName evidence="1">Core shell protein Gag P30 domain-containing protein</fullName>
    </recommendedName>
</protein>
<proteinExistence type="predicted"/>
<feature type="non-terminal residue" evidence="2">
    <location>
        <position position="1"/>
    </location>
</feature>
<reference evidence="2 3" key="1">
    <citation type="submission" date="2014-04" db="EMBL/GenBank/DDBJ databases">
        <title>Genome evolution of avian class.</title>
        <authorList>
            <person name="Zhang G."/>
            <person name="Li C."/>
        </authorList>
    </citation>
    <scope>NUCLEOTIDE SEQUENCE [LARGE SCALE GENOMIC DNA]</scope>
    <source>
        <strain evidence="2">BGI_N332</strain>
    </source>
</reference>